<organism evidence="2 3">
    <name type="scientific">Sphaerimonospora cavernae</name>
    <dbReference type="NCBI Taxonomy" id="1740611"/>
    <lineage>
        <taxon>Bacteria</taxon>
        <taxon>Bacillati</taxon>
        <taxon>Actinomycetota</taxon>
        <taxon>Actinomycetes</taxon>
        <taxon>Streptosporangiales</taxon>
        <taxon>Streptosporangiaceae</taxon>
        <taxon>Sphaerimonospora</taxon>
    </lineage>
</organism>
<dbReference type="Proteomes" id="UP001589870">
    <property type="component" value="Unassembled WGS sequence"/>
</dbReference>
<sequence>MKILLDQNLQRSLMPPLRAASIDVVHTWDVELAQSSDEEVFEWCCASVRMLVTSDKKLTKYLAASGMTCPTVVRSSCEIRESSLLKT</sequence>
<dbReference type="InterPro" id="IPR041049">
    <property type="entry name" value="DUF5615"/>
</dbReference>
<comment type="caution">
    <text evidence="2">The sequence shown here is derived from an EMBL/GenBank/DDBJ whole genome shotgun (WGS) entry which is preliminary data.</text>
</comment>
<proteinExistence type="predicted"/>
<feature type="domain" description="DUF5615" evidence="1">
    <location>
        <begin position="1"/>
        <end position="72"/>
    </location>
</feature>
<gene>
    <name evidence="2" type="ORF">ACFHYQ_14330</name>
</gene>
<accession>A0ABV6U623</accession>
<reference evidence="2 3" key="1">
    <citation type="submission" date="2024-09" db="EMBL/GenBank/DDBJ databases">
        <authorList>
            <person name="Sun Q."/>
            <person name="Mori K."/>
        </authorList>
    </citation>
    <scope>NUCLEOTIDE SEQUENCE [LARGE SCALE GENOMIC DNA]</scope>
    <source>
        <strain evidence="2 3">TBRC 1851</strain>
    </source>
</reference>
<name>A0ABV6U623_9ACTN</name>
<evidence type="ECO:0000313" key="2">
    <source>
        <dbReference type="EMBL" id="MFC0863474.1"/>
    </source>
</evidence>
<keyword evidence="3" id="KW-1185">Reference proteome</keyword>
<dbReference type="EMBL" id="JBHMQT010000032">
    <property type="protein sequence ID" value="MFC0863474.1"/>
    <property type="molecule type" value="Genomic_DNA"/>
</dbReference>
<dbReference type="Pfam" id="PF18480">
    <property type="entry name" value="DUF5615"/>
    <property type="match status" value="1"/>
</dbReference>
<protein>
    <submittedName>
        <fullName evidence="2">DUF5615 family PIN-like protein</fullName>
    </submittedName>
</protein>
<evidence type="ECO:0000313" key="3">
    <source>
        <dbReference type="Proteomes" id="UP001589870"/>
    </source>
</evidence>
<evidence type="ECO:0000259" key="1">
    <source>
        <dbReference type="Pfam" id="PF18480"/>
    </source>
</evidence>
<dbReference type="RefSeq" id="WP_394301621.1">
    <property type="nucleotide sequence ID" value="NZ_JBHMQT010000032.1"/>
</dbReference>